<name>A0A2H3B8F1_9AGAR</name>
<reference evidence="2" key="1">
    <citation type="journal article" date="2017" name="Nat. Ecol. Evol.">
        <title>Genome expansion and lineage-specific genetic innovations in the forest pathogenic fungi Armillaria.</title>
        <authorList>
            <person name="Sipos G."/>
            <person name="Prasanna A.N."/>
            <person name="Walter M.C."/>
            <person name="O'Connor E."/>
            <person name="Balint B."/>
            <person name="Krizsan K."/>
            <person name="Kiss B."/>
            <person name="Hess J."/>
            <person name="Varga T."/>
            <person name="Slot J."/>
            <person name="Riley R."/>
            <person name="Boka B."/>
            <person name="Rigling D."/>
            <person name="Barry K."/>
            <person name="Lee J."/>
            <person name="Mihaltcheva S."/>
            <person name="LaButti K."/>
            <person name="Lipzen A."/>
            <person name="Waldron R."/>
            <person name="Moloney N.M."/>
            <person name="Sperisen C."/>
            <person name="Kredics L."/>
            <person name="Vagvoelgyi C."/>
            <person name="Patrignani A."/>
            <person name="Fitzpatrick D."/>
            <person name="Nagy I."/>
            <person name="Doyle S."/>
            <person name="Anderson J.B."/>
            <person name="Grigoriev I.V."/>
            <person name="Gueldener U."/>
            <person name="Muensterkoetter M."/>
            <person name="Nagy L.G."/>
        </authorList>
    </citation>
    <scope>NUCLEOTIDE SEQUENCE [LARGE SCALE GENOMIC DNA]</scope>
    <source>
        <strain evidence="2">28-4</strain>
    </source>
</reference>
<dbReference type="Proteomes" id="UP000218334">
    <property type="component" value="Unassembled WGS sequence"/>
</dbReference>
<dbReference type="AlphaFoldDB" id="A0A2H3B8F1"/>
<organism evidence="1 2">
    <name type="scientific">Armillaria solidipes</name>
    <dbReference type="NCBI Taxonomy" id="1076256"/>
    <lineage>
        <taxon>Eukaryota</taxon>
        <taxon>Fungi</taxon>
        <taxon>Dikarya</taxon>
        <taxon>Basidiomycota</taxon>
        <taxon>Agaricomycotina</taxon>
        <taxon>Agaricomycetes</taxon>
        <taxon>Agaricomycetidae</taxon>
        <taxon>Agaricales</taxon>
        <taxon>Marasmiineae</taxon>
        <taxon>Physalacriaceae</taxon>
        <taxon>Armillaria</taxon>
    </lineage>
</organism>
<protein>
    <submittedName>
        <fullName evidence="1">Uncharacterized protein</fullName>
    </submittedName>
</protein>
<evidence type="ECO:0000313" key="2">
    <source>
        <dbReference type="Proteomes" id="UP000218334"/>
    </source>
</evidence>
<accession>A0A2H3B8F1</accession>
<proteinExistence type="predicted"/>
<dbReference type="EMBL" id="KZ293437">
    <property type="protein sequence ID" value="PBK67145.1"/>
    <property type="molecule type" value="Genomic_DNA"/>
</dbReference>
<keyword evidence="2" id="KW-1185">Reference proteome</keyword>
<evidence type="ECO:0000313" key="1">
    <source>
        <dbReference type="EMBL" id="PBK67145.1"/>
    </source>
</evidence>
<sequence>MEERAAKAQASVDNAHTVSHNSHLQYPYLYLSLKKTVRFFFSVVLCLSASYLDQKISGTGIDKAKEVRPDNIAEDALASETASIGTLPQGFKGQISKYSGMEILEMIIFYNDNFKIVRGDDLPVRIDKFRSYLSEFAEIAEE</sequence>
<gene>
    <name evidence="1" type="ORF">ARMSODRAFT_320394</name>
</gene>